<comment type="domain">
    <text evidence="8">The N-terminal domain determines nucleotide recognition and specific binding, while the C-terminal domain determines the specific binding to the target protein.</text>
</comment>
<feature type="binding site" evidence="8">
    <location>
        <begin position="14"/>
        <end position="16"/>
    </location>
    <ligand>
        <name>GTP</name>
        <dbReference type="ChEBI" id="CHEBI:37565"/>
    </ligand>
</feature>
<proteinExistence type="inferred from homology"/>
<keyword evidence="3 8" id="KW-0479">Metal-binding</keyword>
<reference evidence="10 11" key="1">
    <citation type="submission" date="2016-11" db="EMBL/GenBank/DDBJ databases">
        <authorList>
            <person name="Jaros S."/>
            <person name="Januszkiewicz K."/>
            <person name="Wedrychowicz H."/>
        </authorList>
    </citation>
    <scope>NUCLEOTIDE SEQUENCE [LARGE SCALE GENOMIC DNA]</scope>
    <source>
        <strain evidence="10 11">DSM 21637</strain>
    </source>
</reference>
<dbReference type="EMBL" id="FPJW01000012">
    <property type="protein sequence ID" value="SFX75609.1"/>
    <property type="molecule type" value="Genomic_DNA"/>
</dbReference>
<dbReference type="InterPro" id="IPR013482">
    <property type="entry name" value="Molybde_CF_guanTrfase"/>
</dbReference>
<evidence type="ECO:0000256" key="7">
    <source>
        <dbReference type="ARBA" id="ARBA00023150"/>
    </source>
</evidence>
<evidence type="ECO:0000256" key="4">
    <source>
        <dbReference type="ARBA" id="ARBA00022741"/>
    </source>
</evidence>
<dbReference type="GO" id="GO:0005737">
    <property type="term" value="C:cytoplasm"/>
    <property type="evidence" value="ECO:0007669"/>
    <property type="project" value="UniProtKB-SubCell"/>
</dbReference>
<keyword evidence="11" id="KW-1185">Reference proteome</keyword>
<dbReference type="Pfam" id="PF12804">
    <property type="entry name" value="NTP_transf_3"/>
    <property type="match status" value="1"/>
</dbReference>
<feature type="binding site" evidence="8">
    <location>
        <position position="73"/>
    </location>
    <ligand>
        <name>GTP</name>
        <dbReference type="ChEBI" id="CHEBI:37565"/>
    </ligand>
</feature>
<comment type="catalytic activity">
    <reaction evidence="8">
        <text>Mo-molybdopterin + GTP + H(+) = Mo-molybdopterin guanine dinucleotide + diphosphate</text>
        <dbReference type="Rhea" id="RHEA:34243"/>
        <dbReference type="ChEBI" id="CHEBI:15378"/>
        <dbReference type="ChEBI" id="CHEBI:33019"/>
        <dbReference type="ChEBI" id="CHEBI:37565"/>
        <dbReference type="ChEBI" id="CHEBI:71302"/>
        <dbReference type="ChEBI" id="CHEBI:71310"/>
        <dbReference type="EC" id="2.7.7.77"/>
    </reaction>
</comment>
<keyword evidence="6 8" id="KW-0342">GTP-binding</keyword>
<feature type="binding site" evidence="8">
    <location>
        <position position="55"/>
    </location>
    <ligand>
        <name>GTP</name>
        <dbReference type="ChEBI" id="CHEBI:37565"/>
    </ligand>
</feature>
<dbReference type="GO" id="GO:0061603">
    <property type="term" value="F:molybdenum cofactor guanylyltransferase activity"/>
    <property type="evidence" value="ECO:0007669"/>
    <property type="project" value="UniProtKB-EC"/>
</dbReference>
<keyword evidence="4 8" id="KW-0547">Nucleotide-binding</keyword>
<organism evidence="10 11">
    <name type="scientific">Marinospirillum alkaliphilum DSM 21637</name>
    <dbReference type="NCBI Taxonomy" id="1122209"/>
    <lineage>
        <taxon>Bacteria</taxon>
        <taxon>Pseudomonadati</taxon>
        <taxon>Pseudomonadota</taxon>
        <taxon>Gammaproteobacteria</taxon>
        <taxon>Oceanospirillales</taxon>
        <taxon>Oceanospirillaceae</taxon>
        <taxon>Marinospirillum</taxon>
    </lineage>
</organism>
<dbReference type="InterPro" id="IPR025877">
    <property type="entry name" value="MobA-like_NTP_Trfase"/>
</dbReference>
<dbReference type="GO" id="GO:0046872">
    <property type="term" value="F:metal ion binding"/>
    <property type="evidence" value="ECO:0007669"/>
    <property type="project" value="UniProtKB-KW"/>
</dbReference>
<evidence type="ECO:0000256" key="6">
    <source>
        <dbReference type="ARBA" id="ARBA00023134"/>
    </source>
</evidence>
<dbReference type="NCBIfam" id="TIGR02665">
    <property type="entry name" value="molyb_mobA"/>
    <property type="match status" value="1"/>
</dbReference>
<evidence type="ECO:0000256" key="5">
    <source>
        <dbReference type="ARBA" id="ARBA00022842"/>
    </source>
</evidence>
<dbReference type="GO" id="GO:1902758">
    <property type="term" value="P:bis(molybdopterin guanine dinucleotide)molybdenum biosynthetic process"/>
    <property type="evidence" value="ECO:0007669"/>
    <property type="project" value="TreeGrafter"/>
</dbReference>
<name>A0A1K1ZN75_9GAMM</name>
<dbReference type="PANTHER" id="PTHR19136:SF81">
    <property type="entry name" value="MOLYBDENUM COFACTOR GUANYLYLTRANSFERASE"/>
    <property type="match status" value="1"/>
</dbReference>
<keyword evidence="1 8" id="KW-0963">Cytoplasm</keyword>
<comment type="similarity">
    <text evidence="8">Belongs to the MobA family.</text>
</comment>
<comment type="subcellular location">
    <subcellularLocation>
        <location evidence="8">Cytoplasm</location>
    </subcellularLocation>
</comment>
<comment type="cofactor">
    <cofactor evidence="8">
        <name>Mg(2+)</name>
        <dbReference type="ChEBI" id="CHEBI:18420"/>
    </cofactor>
</comment>
<dbReference type="SUPFAM" id="SSF53448">
    <property type="entry name" value="Nucleotide-diphospho-sugar transferases"/>
    <property type="match status" value="1"/>
</dbReference>
<feature type="domain" description="MobA-like NTP transferase" evidence="9">
    <location>
        <begin position="11"/>
        <end position="160"/>
    </location>
</feature>
<keyword evidence="5 8" id="KW-0460">Magnesium</keyword>
<feature type="binding site" evidence="8">
    <location>
        <position position="27"/>
    </location>
    <ligand>
        <name>GTP</name>
        <dbReference type="ChEBI" id="CHEBI:37565"/>
    </ligand>
</feature>
<keyword evidence="2 8" id="KW-0808">Transferase</keyword>
<accession>A0A1K1ZN75</accession>
<dbReference type="GO" id="GO:0005525">
    <property type="term" value="F:GTP binding"/>
    <property type="evidence" value="ECO:0007669"/>
    <property type="project" value="UniProtKB-UniRule"/>
</dbReference>
<evidence type="ECO:0000256" key="3">
    <source>
        <dbReference type="ARBA" id="ARBA00022723"/>
    </source>
</evidence>
<evidence type="ECO:0000313" key="11">
    <source>
        <dbReference type="Proteomes" id="UP000182350"/>
    </source>
</evidence>
<dbReference type="PANTHER" id="PTHR19136">
    <property type="entry name" value="MOLYBDENUM COFACTOR GUANYLYLTRANSFERASE"/>
    <property type="match status" value="1"/>
</dbReference>
<evidence type="ECO:0000256" key="2">
    <source>
        <dbReference type="ARBA" id="ARBA00022679"/>
    </source>
</evidence>
<comment type="function">
    <text evidence="8">Transfers a GMP moiety from GTP to Mo-molybdopterin (Mo-MPT) cofactor (Moco or molybdenum cofactor) to form Mo-molybdopterin guanine dinucleotide (Mo-MGD) cofactor.</text>
</comment>
<dbReference type="InterPro" id="IPR029044">
    <property type="entry name" value="Nucleotide-diphossugar_trans"/>
</dbReference>
<gene>
    <name evidence="8" type="primary">mobA</name>
    <name evidence="10" type="ORF">SAMN02745752_02778</name>
</gene>
<evidence type="ECO:0000256" key="8">
    <source>
        <dbReference type="HAMAP-Rule" id="MF_00316"/>
    </source>
</evidence>
<dbReference type="CDD" id="cd02503">
    <property type="entry name" value="MobA"/>
    <property type="match status" value="1"/>
</dbReference>
<dbReference type="OrthoDB" id="9788394at2"/>
<dbReference type="Proteomes" id="UP000182350">
    <property type="component" value="Unassembled WGS sequence"/>
</dbReference>
<evidence type="ECO:0000313" key="10">
    <source>
        <dbReference type="EMBL" id="SFX75609.1"/>
    </source>
</evidence>
<sequence>MSSFTPDSVTGVILAGGEGRRMGGQDKGWVEYEGQPLIHHVITRLQPQVDQLLINANRNQQAYEALGFRVIGDLQEGFHGPLMGILTGLQSAETEWVIFAPCDGPFLPLDLVSQLLQATRTDNTRIAVAADGERLQPVVVLLHTSLASPLQQAMQQGERKPDRWYASIGMTQVDFDPRTLRNFNRPEELQ</sequence>
<feature type="binding site" evidence="8">
    <location>
        <position position="103"/>
    </location>
    <ligand>
        <name>Mg(2+)</name>
        <dbReference type="ChEBI" id="CHEBI:18420"/>
    </ligand>
</feature>
<keyword evidence="7 8" id="KW-0501">Molybdenum cofactor biosynthesis</keyword>
<evidence type="ECO:0000256" key="1">
    <source>
        <dbReference type="ARBA" id="ARBA00022490"/>
    </source>
</evidence>
<evidence type="ECO:0000259" key="9">
    <source>
        <dbReference type="Pfam" id="PF12804"/>
    </source>
</evidence>
<dbReference type="RefSeq" id="WP_072327095.1">
    <property type="nucleotide sequence ID" value="NZ_FPJW01000012.1"/>
</dbReference>
<dbReference type="STRING" id="1122209.SAMN02745752_02778"/>
<protein>
    <recommendedName>
        <fullName evidence="8">Molybdenum cofactor guanylyltransferase</fullName>
        <shortName evidence="8">MoCo guanylyltransferase</shortName>
        <ecNumber evidence="8">2.7.7.77</ecNumber>
    </recommendedName>
    <alternativeName>
        <fullName evidence="8">GTP:molybdopterin guanylyltransferase</fullName>
    </alternativeName>
    <alternativeName>
        <fullName evidence="8">Mo-MPT guanylyltransferase</fullName>
    </alternativeName>
    <alternativeName>
        <fullName evidence="8">Molybdopterin guanylyltransferase</fullName>
    </alternativeName>
    <alternativeName>
        <fullName evidence="8">Molybdopterin-guanine dinucleotide synthase</fullName>
        <shortName evidence="8">MGD synthase</shortName>
    </alternativeName>
</protein>
<dbReference type="AlphaFoldDB" id="A0A1K1ZN75"/>
<dbReference type="Gene3D" id="3.90.550.10">
    <property type="entry name" value="Spore Coat Polysaccharide Biosynthesis Protein SpsA, Chain A"/>
    <property type="match status" value="1"/>
</dbReference>
<dbReference type="EC" id="2.7.7.77" evidence="8"/>
<comment type="subunit">
    <text evidence="8">Monomer.</text>
</comment>
<dbReference type="HAMAP" id="MF_00316">
    <property type="entry name" value="MobA"/>
    <property type="match status" value="1"/>
</dbReference>
<feature type="binding site" evidence="8">
    <location>
        <position position="103"/>
    </location>
    <ligand>
        <name>GTP</name>
        <dbReference type="ChEBI" id="CHEBI:37565"/>
    </ligand>
</feature>